<dbReference type="AlphaFoldDB" id="A0A085GKA2"/>
<comment type="caution">
    <text evidence="1">The sequence shown here is derived from an EMBL/GenBank/DDBJ whole genome shotgun (WGS) entry which is preliminary data.</text>
</comment>
<organism evidence="1 2">
    <name type="scientific">Buttiauxella agrestis ATCC 33320</name>
    <dbReference type="NCBI Taxonomy" id="1006004"/>
    <lineage>
        <taxon>Bacteria</taxon>
        <taxon>Pseudomonadati</taxon>
        <taxon>Pseudomonadota</taxon>
        <taxon>Gammaproteobacteria</taxon>
        <taxon>Enterobacterales</taxon>
        <taxon>Enterobacteriaceae</taxon>
        <taxon>Buttiauxella</taxon>
    </lineage>
</organism>
<gene>
    <name evidence="1" type="ORF">GBAG_0460</name>
</gene>
<proteinExistence type="predicted"/>
<evidence type="ECO:0000313" key="1">
    <source>
        <dbReference type="EMBL" id="KFC84147.1"/>
    </source>
</evidence>
<dbReference type="eggNOG" id="ENOG502ZA9Q">
    <property type="taxonomic scope" value="Bacteria"/>
</dbReference>
<dbReference type="OrthoDB" id="6629169at2"/>
<dbReference type="Proteomes" id="UP000028653">
    <property type="component" value="Unassembled WGS sequence"/>
</dbReference>
<accession>A0A085GKA2</accession>
<name>A0A085GKA2_9ENTR</name>
<reference evidence="1 2" key="1">
    <citation type="submission" date="2014-05" db="EMBL/GenBank/DDBJ databases">
        <title>ATOL: Assembling a taxonomically balanced genome-scale reconstruction of the evolutionary history of the Enterobacteriaceae.</title>
        <authorList>
            <person name="Plunkett G.III."/>
            <person name="Neeno-Eckwall E.C."/>
            <person name="Glasner J.D."/>
            <person name="Perna N.T."/>
        </authorList>
    </citation>
    <scope>NUCLEOTIDE SEQUENCE [LARGE SCALE GENOMIC DNA]</scope>
    <source>
        <strain evidence="1 2">ATCC 33320</strain>
    </source>
</reference>
<protein>
    <submittedName>
        <fullName evidence="1">tRNA-dihydrouridine synthase</fullName>
    </submittedName>
</protein>
<sequence>MHLSEHNKNLFITFLSGTAAPFPHIYDAVSEQLLLLILKARQLNEDPEYSKWFAEQHQVLTMLQAQSEKISKIYPQNSLVLNFQEPKQDSLMDALIFMHQIYTGFDEGKVSLKTWGEMNRQPAEQGFRYAEQNKLREEFIHDDMFAILTEGPTHCPPIPPQARKGYCHQDLSIAHSCSSMLLSRLNNFHKIDSLPILADAIYNLITALRHARIAVPDCLSEFEKVHRDIMGGERRESYVLKNIIKLINDEGRDKFIERIAEQCGPQHADYLFSQFVGIYASEIIQWFAELQIYFKYVQSTPFDWKFTTVAADTRALSEEEEQKPTVAWESDYCQISIKRDTLLKLIQTNALHDAADSLADCLLRIYGQPAEVMFREKGAAPPISDTERQVYNFNSYHLYSTLQGNYQKSIGIVQSFEKWHENNKALLISHKKTRIERIDVQVRLAGLRCYDLKMGIPDGNRLKVKDGVYDLVKHDTSLRFENSISDISLQRYHSQVKKIINKDIDGLLLSQRKNNSKSPFSGAHHAIKPLWSKSEILEEE</sequence>
<dbReference type="EMBL" id="JMPI01000012">
    <property type="protein sequence ID" value="KFC84147.1"/>
    <property type="molecule type" value="Genomic_DNA"/>
</dbReference>
<dbReference type="RefSeq" id="WP_051873619.1">
    <property type="nucleotide sequence ID" value="NZ_JMPI01000012.1"/>
</dbReference>
<evidence type="ECO:0000313" key="2">
    <source>
        <dbReference type="Proteomes" id="UP000028653"/>
    </source>
</evidence>
<keyword evidence="2" id="KW-1185">Reference proteome</keyword>